<sequence length="214" mass="26021">MKNWKDGNPDKKLFHERMNDIIIFLEKRVDISEFDALEVFGRAGDWHTIAYANRVKSLQVWEIDKKWKNTLKKNLPNAKIKIQNSIKTISENLETSKFDLIVIDNPMNTWGTKKETNLYCEHFDFIKHIGNIIDKEAILIFNVNKNPFDYDKFPEWKKRREKFYERKRTSKLGLQFLIKFYEKLFLKIGYKTVFQKIFKRHKYSDYFVFFLRKN</sequence>
<dbReference type="SUPFAM" id="SSF53335">
    <property type="entry name" value="S-adenosyl-L-methionine-dependent methyltransferases"/>
    <property type="match status" value="1"/>
</dbReference>
<dbReference type="InterPro" id="IPR029063">
    <property type="entry name" value="SAM-dependent_MTases_sf"/>
</dbReference>
<evidence type="ECO:0000313" key="1">
    <source>
        <dbReference type="EMBL" id="AIE93115.1"/>
    </source>
</evidence>
<dbReference type="EMBL" id="KF900386">
    <property type="protein sequence ID" value="AIE93115.1"/>
    <property type="molecule type" value="Genomic_DNA"/>
</dbReference>
<evidence type="ECO:0008006" key="2">
    <source>
        <dbReference type="Google" id="ProtNLM"/>
    </source>
</evidence>
<accession>A0A075FND9</accession>
<dbReference type="Gene3D" id="3.40.50.150">
    <property type="entry name" value="Vaccinia Virus protein VP39"/>
    <property type="match status" value="1"/>
</dbReference>
<protein>
    <recommendedName>
        <fullName evidence="2">Class I SAM-dependent methyltransferase</fullName>
    </recommendedName>
</protein>
<reference evidence="1" key="1">
    <citation type="journal article" date="2014" name="Genome Biol. Evol.">
        <title>Pangenome evidence for extensive interdomain horizontal transfer affecting lineage core and shell genes in uncultured planktonic thaumarchaeota and euryarchaeota.</title>
        <authorList>
            <person name="Deschamps P."/>
            <person name="Zivanovic Y."/>
            <person name="Moreira D."/>
            <person name="Rodriguez-Valera F."/>
            <person name="Lopez-Garcia P."/>
        </authorList>
    </citation>
    <scope>NUCLEOTIDE SEQUENCE</scope>
</reference>
<name>A0A075FND9_9ARCH</name>
<organism evidence="1">
    <name type="scientific">uncultured marine thaumarchaeote AD1000_31_G03</name>
    <dbReference type="NCBI Taxonomy" id="1455907"/>
    <lineage>
        <taxon>Archaea</taxon>
        <taxon>Nitrososphaerota</taxon>
        <taxon>environmental samples</taxon>
    </lineage>
</organism>
<dbReference type="AlphaFoldDB" id="A0A075FND9"/>
<proteinExistence type="predicted"/>